<dbReference type="PANTHER" id="PTHR19433:SF111">
    <property type="entry name" value="T CELL RECEPTOR ALPHA VARIABLE 4"/>
    <property type="match status" value="1"/>
</dbReference>
<dbReference type="SUPFAM" id="SSF48726">
    <property type="entry name" value="Immunoglobulin"/>
    <property type="match status" value="1"/>
</dbReference>
<dbReference type="InterPro" id="IPR013783">
    <property type="entry name" value="Ig-like_fold"/>
</dbReference>
<feature type="transmembrane region" description="Helical" evidence="8">
    <location>
        <begin position="150"/>
        <end position="172"/>
    </location>
</feature>
<dbReference type="InterPro" id="IPR013106">
    <property type="entry name" value="Ig_V-set"/>
</dbReference>
<dbReference type="Proteomes" id="UP000606274">
    <property type="component" value="Unassembled WGS sequence"/>
</dbReference>
<evidence type="ECO:0000256" key="5">
    <source>
        <dbReference type="ARBA" id="ARBA00023136"/>
    </source>
</evidence>
<evidence type="ECO:0000256" key="6">
    <source>
        <dbReference type="ARBA" id="ARBA00023157"/>
    </source>
</evidence>
<evidence type="ECO:0000256" key="4">
    <source>
        <dbReference type="ARBA" id="ARBA00022859"/>
    </source>
</evidence>
<dbReference type="InterPro" id="IPR036179">
    <property type="entry name" value="Ig-like_dom_sf"/>
</dbReference>
<dbReference type="AlphaFoldDB" id="A0A8T0BNH2"/>
<keyword evidence="2" id="KW-1003">Cell membrane</keyword>
<evidence type="ECO:0000256" key="8">
    <source>
        <dbReference type="SAM" id="Phobius"/>
    </source>
</evidence>
<dbReference type="CDD" id="cd00099">
    <property type="entry name" value="IgV"/>
    <property type="match status" value="1"/>
</dbReference>
<keyword evidence="6" id="KW-1015">Disulfide bond</keyword>
<dbReference type="SMART" id="SM00406">
    <property type="entry name" value="IGv"/>
    <property type="match status" value="1"/>
</dbReference>
<dbReference type="InterPro" id="IPR007110">
    <property type="entry name" value="Ig-like_dom"/>
</dbReference>
<keyword evidence="12" id="KW-1185">Reference proteome</keyword>
<gene>
    <name evidence="11" type="ORF">HF521_018174</name>
</gene>
<name>A0A8T0BNH2_SILME</name>
<comment type="caution">
    <text evidence="11">The sequence shown here is derived from an EMBL/GenBank/DDBJ whole genome shotgun (WGS) entry which is preliminary data.</text>
</comment>
<proteinExistence type="predicted"/>
<protein>
    <recommendedName>
        <fullName evidence="10">Ig-like domain-containing protein</fullName>
    </recommendedName>
</protein>
<keyword evidence="7" id="KW-0325">Glycoprotein</keyword>
<dbReference type="GO" id="GO:0005886">
    <property type="term" value="C:plasma membrane"/>
    <property type="evidence" value="ECO:0007669"/>
    <property type="project" value="UniProtKB-SubCell"/>
</dbReference>
<organism evidence="11 12">
    <name type="scientific">Silurus meridionalis</name>
    <name type="common">Southern catfish</name>
    <name type="synonym">Silurus soldatovi meridionalis</name>
    <dbReference type="NCBI Taxonomy" id="175797"/>
    <lineage>
        <taxon>Eukaryota</taxon>
        <taxon>Metazoa</taxon>
        <taxon>Chordata</taxon>
        <taxon>Craniata</taxon>
        <taxon>Vertebrata</taxon>
        <taxon>Euteleostomi</taxon>
        <taxon>Actinopterygii</taxon>
        <taxon>Neopterygii</taxon>
        <taxon>Teleostei</taxon>
        <taxon>Ostariophysi</taxon>
        <taxon>Siluriformes</taxon>
        <taxon>Siluridae</taxon>
        <taxon>Silurus</taxon>
    </lineage>
</organism>
<reference evidence="11" key="1">
    <citation type="submission" date="2020-08" db="EMBL/GenBank/DDBJ databases">
        <title>Chromosome-level assembly of Southern catfish (Silurus meridionalis) provides insights into visual adaptation to the nocturnal and benthic lifestyles.</title>
        <authorList>
            <person name="Zhang Y."/>
            <person name="Wang D."/>
            <person name="Peng Z."/>
        </authorList>
    </citation>
    <scope>NUCLEOTIDE SEQUENCE</scope>
    <source>
        <strain evidence="11">SWU-2019-XX</strain>
        <tissue evidence="11">Muscle</tissue>
    </source>
</reference>
<keyword evidence="8" id="KW-1133">Transmembrane helix</keyword>
<evidence type="ECO:0000256" key="9">
    <source>
        <dbReference type="SAM" id="SignalP"/>
    </source>
</evidence>
<accession>A0A8T0BNH2</accession>
<keyword evidence="8" id="KW-0812">Transmembrane</keyword>
<dbReference type="InterPro" id="IPR003599">
    <property type="entry name" value="Ig_sub"/>
</dbReference>
<dbReference type="EMBL" id="JABFDY010000005">
    <property type="protein sequence ID" value="KAF7706956.1"/>
    <property type="molecule type" value="Genomic_DNA"/>
</dbReference>
<evidence type="ECO:0000259" key="10">
    <source>
        <dbReference type="PROSITE" id="PS50835"/>
    </source>
</evidence>
<keyword evidence="3 9" id="KW-0732">Signal</keyword>
<dbReference type="GO" id="GO:0002376">
    <property type="term" value="P:immune system process"/>
    <property type="evidence" value="ECO:0007669"/>
    <property type="project" value="UniProtKB-KW"/>
</dbReference>
<dbReference type="PANTHER" id="PTHR19433">
    <property type="entry name" value="T-CELL RECEPTOR ALPHA CHAIN V REGION-RELATED"/>
    <property type="match status" value="1"/>
</dbReference>
<dbReference type="GO" id="GO:0009617">
    <property type="term" value="P:response to bacterium"/>
    <property type="evidence" value="ECO:0007669"/>
    <property type="project" value="TreeGrafter"/>
</dbReference>
<evidence type="ECO:0000256" key="3">
    <source>
        <dbReference type="ARBA" id="ARBA00022729"/>
    </source>
</evidence>
<evidence type="ECO:0000313" key="11">
    <source>
        <dbReference type="EMBL" id="KAF7706956.1"/>
    </source>
</evidence>
<dbReference type="Gene3D" id="2.60.40.10">
    <property type="entry name" value="Immunoglobulins"/>
    <property type="match status" value="1"/>
</dbReference>
<dbReference type="InterPro" id="IPR052051">
    <property type="entry name" value="TCR_complex_component"/>
</dbReference>
<evidence type="ECO:0000256" key="2">
    <source>
        <dbReference type="ARBA" id="ARBA00022475"/>
    </source>
</evidence>
<evidence type="ECO:0000313" key="12">
    <source>
        <dbReference type="Proteomes" id="UP000606274"/>
    </source>
</evidence>
<keyword evidence="4" id="KW-0391">Immunity</keyword>
<dbReference type="OrthoDB" id="6370831at2759"/>
<feature type="domain" description="Ig-like" evidence="10">
    <location>
        <begin position="30"/>
        <end position="127"/>
    </location>
</feature>
<feature type="signal peptide" evidence="9">
    <location>
        <begin position="1"/>
        <end position="17"/>
    </location>
</feature>
<sequence length="229" mass="25822">MAHFWTLILIFSTMYQARKYQVTADSPKQPEVCLFQKELSVNIGESATLHCCVSNNLQNGRIIWLKQRPNQTRPEVVAGTFTGEFQSSRLQIENQGNCYNLTIFNTTKSDNSIYYCALMYSNKISLKIKGSNVSPREKTTELPCTQEKTVFALGAALGLCVLLKFCLIFILLRRRKCNQNNASVEDSPGTKQESEEETLNYAAVNFSKTKAEAENKHISSTECVYSSVK</sequence>
<comment type="subcellular location">
    <subcellularLocation>
        <location evidence="1">Cell membrane</location>
    </subcellularLocation>
</comment>
<dbReference type="PROSITE" id="PS50835">
    <property type="entry name" value="IG_LIKE"/>
    <property type="match status" value="1"/>
</dbReference>
<keyword evidence="5 8" id="KW-0472">Membrane</keyword>
<dbReference type="Pfam" id="PF07686">
    <property type="entry name" value="V-set"/>
    <property type="match status" value="1"/>
</dbReference>
<dbReference type="SMART" id="SM00409">
    <property type="entry name" value="IG"/>
    <property type="match status" value="1"/>
</dbReference>
<feature type="chain" id="PRO_5035820925" description="Ig-like domain-containing protein" evidence="9">
    <location>
        <begin position="18"/>
        <end position="229"/>
    </location>
</feature>
<evidence type="ECO:0000256" key="7">
    <source>
        <dbReference type="ARBA" id="ARBA00023180"/>
    </source>
</evidence>
<evidence type="ECO:0000256" key="1">
    <source>
        <dbReference type="ARBA" id="ARBA00004236"/>
    </source>
</evidence>